<dbReference type="NCBIfam" id="NF000595">
    <property type="entry name" value="PRK00015.1-3"/>
    <property type="match status" value="1"/>
</dbReference>
<comment type="cofactor">
    <cofactor evidence="2">
        <name>Mg(2+)</name>
        <dbReference type="ChEBI" id="CHEBI:18420"/>
    </cofactor>
</comment>
<dbReference type="CDD" id="cd07182">
    <property type="entry name" value="RNase_HII_bacteria_HII_like"/>
    <property type="match status" value="1"/>
</dbReference>
<dbReference type="PROSITE" id="PS51975">
    <property type="entry name" value="RNASE_H_2"/>
    <property type="match status" value="1"/>
</dbReference>
<dbReference type="GO" id="GO:0003723">
    <property type="term" value="F:RNA binding"/>
    <property type="evidence" value="ECO:0007669"/>
    <property type="project" value="UniProtKB-UniRule"/>
</dbReference>
<comment type="function">
    <text evidence="3 14 16">Endonuclease that specifically degrades the RNA of RNA-DNA hybrids.</text>
</comment>
<dbReference type="InterPro" id="IPR036397">
    <property type="entry name" value="RNaseH_sf"/>
</dbReference>
<dbReference type="Proteomes" id="UP000264071">
    <property type="component" value="Unassembled WGS sequence"/>
</dbReference>
<evidence type="ECO:0000313" key="19">
    <source>
        <dbReference type="Proteomes" id="UP000264071"/>
    </source>
</evidence>
<evidence type="ECO:0000256" key="12">
    <source>
        <dbReference type="ARBA" id="ARBA00022801"/>
    </source>
</evidence>
<evidence type="ECO:0000256" key="10">
    <source>
        <dbReference type="ARBA" id="ARBA00022723"/>
    </source>
</evidence>
<dbReference type="GO" id="GO:0043137">
    <property type="term" value="P:DNA replication, removal of RNA primer"/>
    <property type="evidence" value="ECO:0007669"/>
    <property type="project" value="TreeGrafter"/>
</dbReference>
<evidence type="ECO:0000256" key="3">
    <source>
        <dbReference type="ARBA" id="ARBA00004065"/>
    </source>
</evidence>
<evidence type="ECO:0000256" key="7">
    <source>
        <dbReference type="ARBA" id="ARBA00019179"/>
    </source>
</evidence>
<feature type="binding site" evidence="14 15">
    <location>
        <position position="23"/>
    </location>
    <ligand>
        <name>a divalent metal cation</name>
        <dbReference type="ChEBI" id="CHEBI:60240"/>
    </ligand>
</feature>
<evidence type="ECO:0000256" key="5">
    <source>
        <dbReference type="ARBA" id="ARBA00007383"/>
    </source>
</evidence>
<dbReference type="HAMAP" id="MF_00052_B">
    <property type="entry name" value="RNase_HII_B"/>
    <property type="match status" value="1"/>
</dbReference>
<dbReference type="InterPro" id="IPR012337">
    <property type="entry name" value="RNaseH-like_sf"/>
</dbReference>
<dbReference type="GO" id="GO:0032299">
    <property type="term" value="C:ribonuclease H2 complex"/>
    <property type="evidence" value="ECO:0007669"/>
    <property type="project" value="TreeGrafter"/>
</dbReference>
<dbReference type="InterPro" id="IPR001352">
    <property type="entry name" value="RNase_HII/HIII"/>
</dbReference>
<comment type="subcellular location">
    <subcellularLocation>
        <location evidence="4 14">Cytoplasm</location>
    </subcellularLocation>
</comment>
<dbReference type="PANTHER" id="PTHR10954">
    <property type="entry name" value="RIBONUCLEASE H2 SUBUNIT A"/>
    <property type="match status" value="1"/>
</dbReference>
<evidence type="ECO:0000256" key="6">
    <source>
        <dbReference type="ARBA" id="ARBA00012180"/>
    </source>
</evidence>
<evidence type="ECO:0000256" key="15">
    <source>
        <dbReference type="PROSITE-ProRule" id="PRU01319"/>
    </source>
</evidence>
<protein>
    <recommendedName>
        <fullName evidence="7 14">Ribonuclease HII</fullName>
        <shortName evidence="14">RNase HII</shortName>
        <ecNumber evidence="6 14">3.1.26.4</ecNumber>
    </recommendedName>
</protein>
<keyword evidence="8 14" id="KW-0963">Cytoplasm</keyword>
<keyword evidence="13 14" id="KW-0464">Manganese</keyword>
<keyword evidence="9 14" id="KW-0540">Nuclease</keyword>
<comment type="catalytic activity">
    <reaction evidence="1 14 15 16">
        <text>Endonucleolytic cleavage to 5'-phosphomonoester.</text>
        <dbReference type="EC" id="3.1.26.4"/>
    </reaction>
</comment>
<dbReference type="GO" id="GO:0005737">
    <property type="term" value="C:cytoplasm"/>
    <property type="evidence" value="ECO:0007669"/>
    <property type="project" value="UniProtKB-SubCell"/>
</dbReference>
<dbReference type="GO" id="GO:0004523">
    <property type="term" value="F:RNA-DNA hybrid ribonuclease activity"/>
    <property type="evidence" value="ECO:0007669"/>
    <property type="project" value="UniProtKB-UniRule"/>
</dbReference>
<evidence type="ECO:0000256" key="13">
    <source>
        <dbReference type="ARBA" id="ARBA00023211"/>
    </source>
</evidence>
<keyword evidence="12 14" id="KW-0378">Hydrolase</keyword>
<dbReference type="Gene3D" id="3.30.420.10">
    <property type="entry name" value="Ribonuclease H-like superfamily/Ribonuclease H"/>
    <property type="match status" value="1"/>
</dbReference>
<dbReference type="GO" id="GO:0030145">
    <property type="term" value="F:manganese ion binding"/>
    <property type="evidence" value="ECO:0007669"/>
    <property type="project" value="UniProtKB-UniRule"/>
</dbReference>
<evidence type="ECO:0000313" key="18">
    <source>
        <dbReference type="EMBL" id="HCT55966.1"/>
    </source>
</evidence>
<accession>A0A3D4V4D3</accession>
<evidence type="ECO:0000256" key="9">
    <source>
        <dbReference type="ARBA" id="ARBA00022722"/>
    </source>
</evidence>
<organism evidence="18 19">
    <name type="scientific">Gemmatimonas aurantiaca</name>
    <dbReference type="NCBI Taxonomy" id="173480"/>
    <lineage>
        <taxon>Bacteria</taxon>
        <taxon>Pseudomonadati</taxon>
        <taxon>Gemmatimonadota</taxon>
        <taxon>Gemmatimonadia</taxon>
        <taxon>Gemmatimonadales</taxon>
        <taxon>Gemmatimonadaceae</taxon>
        <taxon>Gemmatimonas</taxon>
    </lineage>
</organism>
<evidence type="ECO:0000256" key="2">
    <source>
        <dbReference type="ARBA" id="ARBA00001946"/>
    </source>
</evidence>
<comment type="caution">
    <text evidence="18">The sequence shown here is derived from an EMBL/GenBank/DDBJ whole genome shotgun (WGS) entry which is preliminary data.</text>
</comment>
<evidence type="ECO:0000256" key="4">
    <source>
        <dbReference type="ARBA" id="ARBA00004496"/>
    </source>
</evidence>
<dbReference type="InterPro" id="IPR024567">
    <property type="entry name" value="RNase_HII/HIII_dom"/>
</dbReference>
<gene>
    <name evidence="14" type="primary">rnhB</name>
    <name evidence="18" type="ORF">DGD08_02000</name>
</gene>
<proteinExistence type="inferred from homology"/>
<evidence type="ECO:0000256" key="14">
    <source>
        <dbReference type="HAMAP-Rule" id="MF_00052"/>
    </source>
</evidence>
<evidence type="ECO:0000256" key="11">
    <source>
        <dbReference type="ARBA" id="ARBA00022759"/>
    </source>
</evidence>
<comment type="cofactor">
    <cofactor evidence="14 15">
        <name>Mn(2+)</name>
        <dbReference type="ChEBI" id="CHEBI:29035"/>
    </cofactor>
    <cofactor evidence="14 15">
        <name>Mg(2+)</name>
        <dbReference type="ChEBI" id="CHEBI:18420"/>
    </cofactor>
    <text evidence="14 15">Manganese or magnesium. Binds 1 divalent metal ion per monomer in the absence of substrate. May bind a second metal ion after substrate binding.</text>
</comment>
<dbReference type="PANTHER" id="PTHR10954:SF18">
    <property type="entry name" value="RIBONUCLEASE HII"/>
    <property type="match status" value="1"/>
</dbReference>
<evidence type="ECO:0000259" key="17">
    <source>
        <dbReference type="PROSITE" id="PS51975"/>
    </source>
</evidence>
<keyword evidence="10 14" id="KW-0479">Metal-binding</keyword>
<feature type="binding site" evidence="14 15">
    <location>
        <position position="120"/>
    </location>
    <ligand>
        <name>a divalent metal cation</name>
        <dbReference type="ChEBI" id="CHEBI:60240"/>
    </ligand>
</feature>
<feature type="domain" description="RNase H type-2" evidence="17">
    <location>
        <begin position="17"/>
        <end position="224"/>
    </location>
</feature>
<dbReference type="InterPro" id="IPR022898">
    <property type="entry name" value="RNase_HII"/>
</dbReference>
<dbReference type="EMBL" id="DPIY01000002">
    <property type="protein sequence ID" value="HCT55966.1"/>
    <property type="molecule type" value="Genomic_DNA"/>
</dbReference>
<evidence type="ECO:0000256" key="16">
    <source>
        <dbReference type="RuleBase" id="RU003515"/>
    </source>
</evidence>
<dbReference type="AlphaFoldDB" id="A0A3D4V4D3"/>
<evidence type="ECO:0000256" key="8">
    <source>
        <dbReference type="ARBA" id="ARBA00022490"/>
    </source>
</evidence>
<dbReference type="EC" id="3.1.26.4" evidence="6 14"/>
<evidence type="ECO:0000256" key="1">
    <source>
        <dbReference type="ARBA" id="ARBA00000077"/>
    </source>
</evidence>
<reference evidence="18 19" key="1">
    <citation type="journal article" date="2018" name="Nat. Biotechnol.">
        <title>A standardized bacterial taxonomy based on genome phylogeny substantially revises the tree of life.</title>
        <authorList>
            <person name="Parks D.H."/>
            <person name="Chuvochina M."/>
            <person name="Waite D.W."/>
            <person name="Rinke C."/>
            <person name="Skarshewski A."/>
            <person name="Chaumeil P.A."/>
            <person name="Hugenholtz P."/>
        </authorList>
    </citation>
    <scope>NUCLEOTIDE SEQUENCE [LARGE SCALE GENOMIC DNA]</scope>
    <source>
        <strain evidence="18">UBA8844</strain>
    </source>
</reference>
<dbReference type="SUPFAM" id="SSF53098">
    <property type="entry name" value="Ribonuclease H-like"/>
    <property type="match status" value="1"/>
</dbReference>
<dbReference type="OMA" id="YPTKLHL"/>
<name>A0A3D4V4D3_9BACT</name>
<sequence>MARWSPIERTLRAQYGSLLVGVDEVGRGPLAGPVVACAIVMPADRRAIAGVDDSKRLDHRTRVTLAARIRDHALALSLGAASAREVDRLNIYHATVLAMQRALARIPQRLGAEPHHVVVDGKPLRTLGVVHTAVVKGDAKCYGIACASIVAKVTRDRLMTALAQRHGHYAWERNAGYGTTQHRDGISQHGLTAHHRRSFCLNVQTSLALDPVAPHGDELLLLPELSDD</sequence>
<feature type="binding site" evidence="14 15">
    <location>
        <position position="24"/>
    </location>
    <ligand>
        <name>a divalent metal cation</name>
        <dbReference type="ChEBI" id="CHEBI:60240"/>
    </ligand>
</feature>
<dbReference type="Pfam" id="PF01351">
    <property type="entry name" value="RNase_HII"/>
    <property type="match status" value="1"/>
</dbReference>
<dbReference type="GO" id="GO:0006298">
    <property type="term" value="P:mismatch repair"/>
    <property type="evidence" value="ECO:0007669"/>
    <property type="project" value="TreeGrafter"/>
</dbReference>
<keyword evidence="11 14" id="KW-0255">Endonuclease</keyword>
<comment type="similarity">
    <text evidence="5 14 16">Belongs to the RNase HII family.</text>
</comment>